<keyword evidence="4" id="KW-1185">Reference proteome</keyword>
<evidence type="ECO:0000256" key="1">
    <source>
        <dbReference type="SAM" id="MobiDB-lite"/>
    </source>
</evidence>
<evidence type="ECO:0000313" key="4">
    <source>
        <dbReference type="Proteomes" id="UP001607303"/>
    </source>
</evidence>
<organism evidence="3 4">
    <name type="scientific">Vespula maculifrons</name>
    <name type="common">Eastern yellow jacket</name>
    <name type="synonym">Wasp</name>
    <dbReference type="NCBI Taxonomy" id="7453"/>
    <lineage>
        <taxon>Eukaryota</taxon>
        <taxon>Metazoa</taxon>
        <taxon>Ecdysozoa</taxon>
        <taxon>Arthropoda</taxon>
        <taxon>Hexapoda</taxon>
        <taxon>Insecta</taxon>
        <taxon>Pterygota</taxon>
        <taxon>Neoptera</taxon>
        <taxon>Endopterygota</taxon>
        <taxon>Hymenoptera</taxon>
        <taxon>Apocrita</taxon>
        <taxon>Aculeata</taxon>
        <taxon>Vespoidea</taxon>
        <taxon>Vespidae</taxon>
        <taxon>Vespinae</taxon>
        <taxon>Vespula</taxon>
    </lineage>
</organism>
<keyword evidence="2" id="KW-0812">Transmembrane</keyword>
<evidence type="ECO:0000313" key="3">
    <source>
        <dbReference type="EMBL" id="KAL2742399.1"/>
    </source>
</evidence>
<keyword evidence="2" id="KW-1133">Transmembrane helix</keyword>
<feature type="compositionally biased region" description="Basic residues" evidence="1">
    <location>
        <begin position="24"/>
        <end position="36"/>
    </location>
</feature>
<accession>A0ABD2CBR1</accession>
<dbReference type="Proteomes" id="UP001607303">
    <property type="component" value="Unassembled WGS sequence"/>
</dbReference>
<feature type="region of interest" description="Disordered" evidence="1">
    <location>
        <begin position="1"/>
        <end position="55"/>
    </location>
</feature>
<feature type="transmembrane region" description="Helical" evidence="2">
    <location>
        <begin position="69"/>
        <end position="93"/>
    </location>
</feature>
<protein>
    <submittedName>
        <fullName evidence="3">Uncharacterized protein</fullName>
    </submittedName>
</protein>
<gene>
    <name evidence="3" type="ORF">V1477_010028</name>
</gene>
<feature type="compositionally biased region" description="Basic and acidic residues" evidence="1">
    <location>
        <begin position="42"/>
        <end position="55"/>
    </location>
</feature>
<name>A0ABD2CBR1_VESMC</name>
<feature type="compositionally biased region" description="Basic and acidic residues" evidence="1">
    <location>
        <begin position="1"/>
        <end position="23"/>
    </location>
</feature>
<dbReference type="AlphaFoldDB" id="A0ABD2CBR1"/>
<sequence length="129" mass="14128">MKVVEHRSKEVMITRERKRENRKERRKEKQNRKGNKTKLTTGRRDIVRVGGRNENDRPTRELRVIANRVSVVLLAATAAAAAVAAAVAAAAAVKSSSHSNSSNSSSQSVCTILLFAQNYLAKIAVLTST</sequence>
<keyword evidence="2" id="KW-0472">Membrane</keyword>
<evidence type="ECO:0000256" key="2">
    <source>
        <dbReference type="SAM" id="Phobius"/>
    </source>
</evidence>
<reference evidence="3 4" key="1">
    <citation type="journal article" date="2024" name="Ann. Entomol. Soc. Am.">
        <title>Genomic analyses of the southern and eastern yellowjacket wasps (Hymenoptera: Vespidae) reveal evolutionary signatures of social life.</title>
        <authorList>
            <person name="Catto M.A."/>
            <person name="Caine P.B."/>
            <person name="Orr S.E."/>
            <person name="Hunt B.G."/>
            <person name="Goodisman M.A.D."/>
        </authorList>
    </citation>
    <scope>NUCLEOTIDE SEQUENCE [LARGE SCALE GENOMIC DNA]</scope>
    <source>
        <strain evidence="3">232</strain>
        <tissue evidence="3">Head and thorax</tissue>
    </source>
</reference>
<comment type="caution">
    <text evidence="3">The sequence shown here is derived from an EMBL/GenBank/DDBJ whole genome shotgun (WGS) entry which is preliminary data.</text>
</comment>
<dbReference type="EMBL" id="JAYRBN010000058">
    <property type="protein sequence ID" value="KAL2742399.1"/>
    <property type="molecule type" value="Genomic_DNA"/>
</dbReference>
<proteinExistence type="predicted"/>